<dbReference type="EMBL" id="JAGINW010000001">
    <property type="protein sequence ID" value="MBP2331260.1"/>
    <property type="molecule type" value="Genomic_DNA"/>
</dbReference>
<organism evidence="2 3">
    <name type="scientific">Kibdelosporangium banguiense</name>
    <dbReference type="NCBI Taxonomy" id="1365924"/>
    <lineage>
        <taxon>Bacteria</taxon>
        <taxon>Bacillati</taxon>
        <taxon>Actinomycetota</taxon>
        <taxon>Actinomycetes</taxon>
        <taxon>Pseudonocardiales</taxon>
        <taxon>Pseudonocardiaceae</taxon>
        <taxon>Kibdelosporangium</taxon>
    </lineage>
</organism>
<keyword evidence="3" id="KW-1185">Reference proteome</keyword>
<feature type="region of interest" description="Disordered" evidence="1">
    <location>
        <begin position="1"/>
        <end position="34"/>
    </location>
</feature>
<evidence type="ECO:0000313" key="3">
    <source>
        <dbReference type="Proteomes" id="UP001519332"/>
    </source>
</evidence>
<evidence type="ECO:0000313" key="2">
    <source>
        <dbReference type="EMBL" id="MBP2331260.1"/>
    </source>
</evidence>
<protein>
    <submittedName>
        <fullName evidence="2">Uncharacterized protein</fullName>
    </submittedName>
</protein>
<proteinExistence type="predicted"/>
<comment type="caution">
    <text evidence="2">The sequence shown here is derived from an EMBL/GenBank/DDBJ whole genome shotgun (WGS) entry which is preliminary data.</text>
</comment>
<dbReference type="RefSeq" id="WP_209647874.1">
    <property type="nucleotide sequence ID" value="NZ_JAGINW010000001.1"/>
</dbReference>
<accession>A0ABS4U3M9</accession>
<evidence type="ECO:0000256" key="1">
    <source>
        <dbReference type="SAM" id="MobiDB-lite"/>
    </source>
</evidence>
<name>A0ABS4U3M9_9PSEU</name>
<feature type="compositionally biased region" description="Polar residues" evidence="1">
    <location>
        <begin position="1"/>
        <end position="15"/>
    </location>
</feature>
<reference evidence="2 3" key="1">
    <citation type="submission" date="2021-03" db="EMBL/GenBank/DDBJ databases">
        <title>Sequencing the genomes of 1000 actinobacteria strains.</title>
        <authorList>
            <person name="Klenk H.-P."/>
        </authorList>
    </citation>
    <scope>NUCLEOTIDE SEQUENCE [LARGE SCALE GENOMIC DNA]</scope>
    <source>
        <strain evidence="2 3">DSM 46670</strain>
    </source>
</reference>
<gene>
    <name evidence="2" type="ORF">JOF56_011645</name>
</gene>
<dbReference type="Proteomes" id="UP001519332">
    <property type="component" value="Unassembled WGS sequence"/>
</dbReference>
<sequence>MQTTNSRPASGNNTEPMFGMGLTDQPDPQHGALFGTTLTVPADEAAPAVAEPVQPTSTETGTHILATASVERLQSMLDSAVSLVNLARPDLGITQQHIRAELARRADEQPVEVEPTIAAGTTVRIDAGHLIDPTDNIATVVTDHLVNPDGSKNHDYVWLRFANGTENGFPVNALTPVEQPKPRRNTTITDQARAIADFIDAHPELGELFTLDSRTNEVRAQVTGNRRADALLAWFYRLDNAALSRTVHESATHIQVTGKFAGINLYVYTGFFTEQAVAALVDEPTVHTLRQLQIANAR</sequence>